<evidence type="ECO:0000313" key="8">
    <source>
        <dbReference type="Proteomes" id="UP000014923"/>
    </source>
</evidence>
<evidence type="ECO:0000256" key="6">
    <source>
        <dbReference type="ARBA" id="ARBA00023316"/>
    </source>
</evidence>
<gene>
    <name evidence="7" type="ORF">TCEL_00013</name>
</gene>
<dbReference type="AlphaFoldDB" id="R7RM74"/>
<evidence type="ECO:0000313" key="7">
    <source>
        <dbReference type="EMBL" id="CDF57119.1"/>
    </source>
</evidence>
<comment type="caution">
    <text evidence="7">The sequence shown here is derived from an EMBL/GenBank/DDBJ whole genome shotgun (WGS) entry which is preliminary data.</text>
</comment>
<dbReference type="InterPro" id="IPR003770">
    <property type="entry name" value="MLTG-like"/>
</dbReference>
<dbReference type="Proteomes" id="UP000014923">
    <property type="component" value="Unassembled WGS sequence"/>
</dbReference>
<organism evidence="7 8">
    <name type="scientific">Thermobrachium celere DSM 8682</name>
    <dbReference type="NCBI Taxonomy" id="941824"/>
    <lineage>
        <taxon>Bacteria</taxon>
        <taxon>Bacillati</taxon>
        <taxon>Bacillota</taxon>
        <taxon>Clostridia</taxon>
        <taxon>Eubacteriales</taxon>
        <taxon>Clostridiaceae</taxon>
        <taxon>Thermobrachium</taxon>
    </lineage>
</organism>
<evidence type="ECO:0000256" key="2">
    <source>
        <dbReference type="ARBA" id="ARBA00022692"/>
    </source>
</evidence>
<dbReference type="EMBL" id="CAVN010000019">
    <property type="protein sequence ID" value="CDF57119.1"/>
    <property type="molecule type" value="Genomic_DNA"/>
</dbReference>
<name>R7RM74_9CLOT</name>
<keyword evidence="6" id="KW-0961">Cell wall biogenesis/degradation</keyword>
<dbReference type="Gene3D" id="3.30.1490.480">
    <property type="entry name" value="Endolytic murein transglycosylase"/>
    <property type="match status" value="1"/>
</dbReference>
<dbReference type="GO" id="GO:0016829">
    <property type="term" value="F:lyase activity"/>
    <property type="evidence" value="ECO:0007669"/>
    <property type="project" value="UniProtKB-KW"/>
</dbReference>
<proteinExistence type="predicted"/>
<dbReference type="PANTHER" id="PTHR30518:SF2">
    <property type="entry name" value="ENDOLYTIC MUREIN TRANSGLYCOSYLASE"/>
    <property type="match status" value="1"/>
</dbReference>
<protein>
    <submittedName>
        <fullName evidence="7">FIG004453: protein YceG like</fullName>
    </submittedName>
</protein>
<dbReference type="HOGENOM" id="CLU_2060322_0_0_9"/>
<dbReference type="eggNOG" id="COG1559">
    <property type="taxonomic scope" value="Bacteria"/>
</dbReference>
<reference evidence="7" key="1">
    <citation type="submission" date="2013-03" db="EMBL/GenBank/DDBJ databases">
        <title>Draft genome sequence of the hydrogen-ethanol-producing anaerobic alkalithermophilic Caloramator celere.</title>
        <authorList>
            <person name="Ciranna A."/>
            <person name="Larjo A."/>
            <person name="Kivisto A."/>
            <person name="Santala V."/>
            <person name="Roos C."/>
            <person name="Karp M."/>
        </authorList>
    </citation>
    <scope>NUCLEOTIDE SEQUENCE [LARGE SCALE GENOMIC DNA]</scope>
    <source>
        <strain evidence="7">DSM 8682</strain>
    </source>
</reference>
<dbReference type="PANTHER" id="PTHR30518">
    <property type="entry name" value="ENDOLYTIC MUREIN TRANSGLYCOSYLASE"/>
    <property type="match status" value="1"/>
</dbReference>
<keyword evidence="8" id="KW-1185">Reference proteome</keyword>
<evidence type="ECO:0000256" key="4">
    <source>
        <dbReference type="ARBA" id="ARBA00023136"/>
    </source>
</evidence>
<evidence type="ECO:0000256" key="1">
    <source>
        <dbReference type="ARBA" id="ARBA00022475"/>
    </source>
</evidence>
<dbReference type="Pfam" id="PF02618">
    <property type="entry name" value="YceG"/>
    <property type="match status" value="1"/>
</dbReference>
<keyword evidence="2" id="KW-0812">Transmembrane</keyword>
<evidence type="ECO:0000256" key="5">
    <source>
        <dbReference type="ARBA" id="ARBA00023239"/>
    </source>
</evidence>
<keyword evidence="5" id="KW-0456">Lyase</keyword>
<dbReference type="GO" id="GO:0071555">
    <property type="term" value="P:cell wall organization"/>
    <property type="evidence" value="ECO:0007669"/>
    <property type="project" value="UniProtKB-KW"/>
</dbReference>
<sequence>MVTIPEGYTVKQIAEKLKALDVIKDVDRFIMEAQTGKFEYEFIQGIKDRPSRLEGYLFPDTYEFKKGMSEHDIINIMLKRFNDIYVKNIKVKSTYKRLYFSISFISRTWCKIYDEGDRT</sequence>
<keyword evidence="4" id="KW-0472">Membrane</keyword>
<keyword evidence="3" id="KW-1133">Transmembrane helix</keyword>
<keyword evidence="1" id="KW-1003">Cell membrane</keyword>
<evidence type="ECO:0000256" key="3">
    <source>
        <dbReference type="ARBA" id="ARBA00022989"/>
    </source>
</evidence>
<accession>R7RM74</accession>